<dbReference type="KEGG" id="lfo:LMK00_06760"/>
<dbReference type="InterPro" id="IPR036116">
    <property type="entry name" value="FN3_sf"/>
</dbReference>
<dbReference type="InterPro" id="IPR013783">
    <property type="entry name" value="Ig-like_fold"/>
</dbReference>
<accession>A0A9Q8Y018</accession>
<dbReference type="Gene3D" id="2.60.40.10">
    <property type="entry name" value="Immunoglobulins"/>
    <property type="match status" value="1"/>
</dbReference>
<evidence type="ECO:0000313" key="2">
    <source>
        <dbReference type="Proteomes" id="UP001056730"/>
    </source>
</evidence>
<evidence type="ECO:0000313" key="1">
    <source>
        <dbReference type="EMBL" id="USJ19532.1"/>
    </source>
</evidence>
<dbReference type="AlphaFoldDB" id="A0A9Q8Y018"/>
<gene>
    <name evidence="1" type="ORF">LMK00_06760</name>
</gene>
<dbReference type="Proteomes" id="UP001056730">
    <property type="component" value="Chromosome"/>
</dbReference>
<dbReference type="EMBL" id="CP086395">
    <property type="protein sequence ID" value="USJ19532.1"/>
    <property type="molecule type" value="Genomic_DNA"/>
</dbReference>
<dbReference type="Gene3D" id="1.10.720.30">
    <property type="entry name" value="SAP domain"/>
    <property type="match status" value="1"/>
</dbReference>
<dbReference type="InterPro" id="IPR036361">
    <property type="entry name" value="SAP_dom_sf"/>
</dbReference>
<sequence length="168" mass="18254">MLIQKKLLINPNAPQNVSGVINEDGSVTVNWDVVNNEAKAFVIHYGNANQSDPHEAIYMGYTESKSWTLSSADAPALQVGDKLYLYVQSFNEVGTGANDIEKAQYLNTNVLGSEWSKEVVLTKAAVTRSIPNETSTVADIKAYLDSQSIAYPSTAKKDELLTLIGGIE</sequence>
<organism evidence="1 2">
    <name type="scientific">Lactococcus formosensis</name>
    <dbReference type="NCBI Taxonomy" id="1281486"/>
    <lineage>
        <taxon>Bacteria</taxon>
        <taxon>Bacillati</taxon>
        <taxon>Bacillota</taxon>
        <taxon>Bacilli</taxon>
        <taxon>Lactobacillales</taxon>
        <taxon>Streptococcaceae</taxon>
        <taxon>Lactococcus</taxon>
    </lineage>
</organism>
<proteinExistence type="predicted"/>
<reference evidence="1" key="1">
    <citation type="journal article" date="2022" name="Front. Microbiol.">
        <title>Feed Insects as a Reservoir of Granadaene-Producing Lactococci.</title>
        <authorList>
            <person name="Neuzil-Bunesova V."/>
            <person name="Ramirez Garcia A."/>
            <person name="Modrackova N."/>
            <person name="Makovska M."/>
            <person name="Sabolova M."/>
            <person name="Sproer C."/>
            <person name="Bunk B."/>
            <person name="Blom J."/>
            <person name="Schwab C."/>
        </authorList>
    </citation>
    <scope>NUCLEOTIDE SEQUENCE</scope>
    <source>
        <strain evidence="1">I4/6O</strain>
    </source>
</reference>
<name>A0A9Q8Y018_9LACT</name>
<dbReference type="RefSeq" id="WP_243415553.1">
    <property type="nucleotide sequence ID" value="NZ_CP086395.1"/>
</dbReference>
<dbReference type="SUPFAM" id="SSF49265">
    <property type="entry name" value="Fibronectin type III"/>
    <property type="match status" value="1"/>
</dbReference>
<protein>
    <submittedName>
        <fullName evidence="1">Fibronectin type III domain-containing protein</fullName>
    </submittedName>
</protein>